<reference evidence="2 3" key="1">
    <citation type="submission" date="2018-12" db="EMBL/GenBank/DDBJ databases">
        <authorList>
            <person name="Yang E."/>
        </authorList>
    </citation>
    <scope>NUCLEOTIDE SEQUENCE [LARGE SCALE GENOMIC DNA]</scope>
    <source>
        <strain evidence="2 3">SOD</strain>
    </source>
</reference>
<sequence length="150" mass="15589">MVKAKTILALVAVSSLLSACYVVPIDQYPPRANGNYSHNNGGVAIVPAAAVRPVYTARLYPANDAASRIGRISGTISNPERGHGEFSFAADGEAFSGEATRDPGAAKGVANASGNRGGYVRCDYAMTRAEMGSGTCVFSSGARFDMHITQ</sequence>
<keyword evidence="1" id="KW-0732">Signal</keyword>
<protein>
    <submittedName>
        <fullName evidence="2">Uncharacterized protein</fullName>
    </submittedName>
</protein>
<evidence type="ECO:0000313" key="2">
    <source>
        <dbReference type="EMBL" id="RSZ59346.1"/>
    </source>
</evidence>
<feature type="chain" id="PRO_5019046533" evidence="1">
    <location>
        <begin position="20"/>
        <end position="150"/>
    </location>
</feature>
<dbReference type="EMBL" id="RXLQ01000004">
    <property type="protein sequence ID" value="RSZ59346.1"/>
    <property type="molecule type" value="Genomic_DNA"/>
</dbReference>
<name>A0A430HPA3_9BURK</name>
<dbReference type="Proteomes" id="UP000278085">
    <property type="component" value="Unassembled WGS sequence"/>
</dbReference>
<gene>
    <name evidence="2" type="ORF">EJB06_09260</name>
</gene>
<keyword evidence="3" id="KW-1185">Reference proteome</keyword>
<comment type="caution">
    <text evidence="2">The sequence shown here is derived from an EMBL/GenBank/DDBJ whole genome shotgun (WGS) entry which is preliminary data.</text>
</comment>
<dbReference type="PROSITE" id="PS51257">
    <property type="entry name" value="PROKAR_LIPOPROTEIN"/>
    <property type="match status" value="1"/>
</dbReference>
<feature type="signal peptide" evidence="1">
    <location>
        <begin position="1"/>
        <end position="19"/>
    </location>
</feature>
<accession>A0A430HPA3</accession>
<dbReference type="OrthoDB" id="8613401at2"/>
<organism evidence="2 3">
    <name type="scientific">Massilia atriviolacea</name>
    <dbReference type="NCBI Taxonomy" id="2495579"/>
    <lineage>
        <taxon>Bacteria</taxon>
        <taxon>Pseudomonadati</taxon>
        <taxon>Pseudomonadota</taxon>
        <taxon>Betaproteobacteria</taxon>
        <taxon>Burkholderiales</taxon>
        <taxon>Oxalobacteraceae</taxon>
        <taxon>Telluria group</taxon>
        <taxon>Massilia</taxon>
    </lineage>
</organism>
<evidence type="ECO:0000313" key="3">
    <source>
        <dbReference type="Proteomes" id="UP000278085"/>
    </source>
</evidence>
<dbReference type="RefSeq" id="WP_126073717.1">
    <property type="nucleotide sequence ID" value="NZ_CP051166.1"/>
</dbReference>
<dbReference type="AlphaFoldDB" id="A0A430HPA3"/>
<proteinExistence type="predicted"/>
<evidence type="ECO:0000256" key="1">
    <source>
        <dbReference type="SAM" id="SignalP"/>
    </source>
</evidence>